<gene>
    <name evidence="4" type="ORF">M407DRAFT_10553</name>
</gene>
<dbReference type="HOGENOM" id="CLU_507338_0_0_1"/>
<keyword evidence="5" id="KW-1185">Reference proteome</keyword>
<reference evidence="5" key="2">
    <citation type="submission" date="2015-01" db="EMBL/GenBank/DDBJ databases">
        <title>Evolutionary Origins and Diversification of the Mycorrhizal Mutualists.</title>
        <authorList>
            <consortium name="DOE Joint Genome Institute"/>
            <consortium name="Mycorrhizal Genomics Consortium"/>
            <person name="Kohler A."/>
            <person name="Kuo A."/>
            <person name="Nagy L.G."/>
            <person name="Floudas D."/>
            <person name="Copeland A."/>
            <person name="Barry K.W."/>
            <person name="Cichocki N."/>
            <person name="Veneault-Fourrey C."/>
            <person name="LaButti K."/>
            <person name="Lindquist E.A."/>
            <person name="Lipzen A."/>
            <person name="Lundell T."/>
            <person name="Morin E."/>
            <person name="Murat C."/>
            <person name="Riley R."/>
            <person name="Ohm R."/>
            <person name="Sun H."/>
            <person name="Tunlid A."/>
            <person name="Henrissat B."/>
            <person name="Grigoriev I.V."/>
            <person name="Hibbett D.S."/>
            <person name="Martin F."/>
        </authorList>
    </citation>
    <scope>NUCLEOTIDE SEQUENCE [LARGE SCALE GENOMIC DNA]</scope>
    <source>
        <strain evidence="5">MUT 4182</strain>
    </source>
</reference>
<feature type="compositionally biased region" description="Acidic residues" evidence="2">
    <location>
        <begin position="287"/>
        <end position="296"/>
    </location>
</feature>
<feature type="region of interest" description="Disordered" evidence="2">
    <location>
        <begin position="13"/>
        <end position="95"/>
    </location>
</feature>
<feature type="domain" description="C2H2-type" evidence="3">
    <location>
        <begin position="513"/>
        <end position="537"/>
    </location>
</feature>
<dbReference type="Proteomes" id="UP000054248">
    <property type="component" value="Unassembled WGS sequence"/>
</dbReference>
<feature type="compositionally biased region" description="Polar residues" evidence="2">
    <location>
        <begin position="82"/>
        <end position="95"/>
    </location>
</feature>
<keyword evidence="1" id="KW-0863">Zinc-finger</keyword>
<organism evidence="4 5">
    <name type="scientific">Tulasnella calospora MUT 4182</name>
    <dbReference type="NCBI Taxonomy" id="1051891"/>
    <lineage>
        <taxon>Eukaryota</taxon>
        <taxon>Fungi</taxon>
        <taxon>Dikarya</taxon>
        <taxon>Basidiomycota</taxon>
        <taxon>Agaricomycotina</taxon>
        <taxon>Agaricomycetes</taxon>
        <taxon>Cantharellales</taxon>
        <taxon>Tulasnellaceae</taxon>
        <taxon>Tulasnella</taxon>
    </lineage>
</organism>
<dbReference type="AlphaFoldDB" id="A0A0C3PZS4"/>
<name>A0A0C3PZS4_9AGAM</name>
<sequence>MLTSRALCFIPDYSSSPVGDTKQATSSTPYHAQPFLGPPELGPASHPTESNETPRTVYITSPGTELGDGDFADQSDDELDNPTGTKPVTHGASPSTLPVLRCDSAAPYTLGDLGVGDGLAVDETDLKSFTLRLHEDIRSAALFPWIPSAALSTLAPLSSDANTIPGPDFGCRLPSQSSAHDDVNHGVGPQRTQSTRQLSRKASMHLKTPSHPINPFQRPSFGRSTPPYPYPATMIDRTHLRRYQATRPPEQTISMKDLIVPNAEFHCGSHPETLVLELSSPPSDGLDYPDDLEEPGIELFPMAPEPNPLPVREPPSPEQRGTPEAPTTTEPDLGDSLTTSGEGACPLLTSFDDPPSPKQATPRDPPPRRSTRTSDHRASPIPSSSNRKGPQYSVSKPRARHLQPNLVRTNGCQYGCQLFFSTAYEARRHQEDAHGREEAYKLMKQLQTEDSSTPVFPHEYRFLIQIGLHASGDKWDASTKATFQRALTQQDVQLDQNATSALLQFAREWTKRYECPRCGTSFSRLDSKKRHYEKQCR</sequence>
<feature type="region of interest" description="Disordered" evidence="2">
    <location>
        <begin position="274"/>
        <end position="401"/>
    </location>
</feature>
<reference evidence="4 5" key="1">
    <citation type="submission" date="2014-04" db="EMBL/GenBank/DDBJ databases">
        <authorList>
            <consortium name="DOE Joint Genome Institute"/>
            <person name="Kuo A."/>
            <person name="Girlanda M."/>
            <person name="Perotto S."/>
            <person name="Kohler A."/>
            <person name="Nagy L.G."/>
            <person name="Floudas D."/>
            <person name="Copeland A."/>
            <person name="Barry K.W."/>
            <person name="Cichocki N."/>
            <person name="Veneault-Fourrey C."/>
            <person name="LaButti K."/>
            <person name="Lindquist E.A."/>
            <person name="Lipzen A."/>
            <person name="Lundell T."/>
            <person name="Morin E."/>
            <person name="Murat C."/>
            <person name="Sun H."/>
            <person name="Tunlid A."/>
            <person name="Henrissat B."/>
            <person name="Grigoriev I.V."/>
            <person name="Hibbett D.S."/>
            <person name="Martin F."/>
            <person name="Nordberg H.P."/>
            <person name="Cantor M.N."/>
            <person name="Hua S.X."/>
        </authorList>
    </citation>
    <scope>NUCLEOTIDE SEQUENCE [LARGE SCALE GENOMIC DNA]</scope>
    <source>
        <strain evidence="4 5">MUT 4182</strain>
    </source>
</reference>
<feature type="compositionally biased region" description="Acidic residues" evidence="2">
    <location>
        <begin position="67"/>
        <end position="80"/>
    </location>
</feature>
<dbReference type="EMBL" id="KN823149">
    <property type="protein sequence ID" value="KIO21095.1"/>
    <property type="molecule type" value="Genomic_DNA"/>
</dbReference>
<evidence type="ECO:0000256" key="1">
    <source>
        <dbReference type="PROSITE-ProRule" id="PRU00042"/>
    </source>
</evidence>
<feature type="compositionally biased region" description="Polar residues" evidence="2">
    <location>
        <begin position="47"/>
        <end position="63"/>
    </location>
</feature>
<dbReference type="OrthoDB" id="3204426at2759"/>
<feature type="region of interest" description="Disordered" evidence="2">
    <location>
        <begin position="206"/>
        <end position="228"/>
    </location>
</feature>
<feature type="compositionally biased region" description="Polar residues" evidence="2">
    <location>
        <begin position="325"/>
        <end position="341"/>
    </location>
</feature>
<evidence type="ECO:0000313" key="5">
    <source>
        <dbReference type="Proteomes" id="UP000054248"/>
    </source>
</evidence>
<keyword evidence="1" id="KW-0862">Zinc</keyword>
<keyword evidence="1" id="KW-0479">Metal-binding</keyword>
<dbReference type="PROSITE" id="PS50157">
    <property type="entry name" value="ZINC_FINGER_C2H2_2"/>
    <property type="match status" value="1"/>
</dbReference>
<proteinExistence type="predicted"/>
<feature type="compositionally biased region" description="Polar residues" evidence="2">
    <location>
        <begin position="13"/>
        <end position="30"/>
    </location>
</feature>
<dbReference type="GO" id="GO:0008270">
    <property type="term" value="F:zinc ion binding"/>
    <property type="evidence" value="ECO:0007669"/>
    <property type="project" value="UniProtKB-KW"/>
</dbReference>
<protein>
    <recommendedName>
        <fullName evidence="3">C2H2-type domain-containing protein</fullName>
    </recommendedName>
</protein>
<feature type="compositionally biased region" description="Polar residues" evidence="2">
    <location>
        <begin position="381"/>
        <end position="394"/>
    </location>
</feature>
<evidence type="ECO:0000313" key="4">
    <source>
        <dbReference type="EMBL" id="KIO21095.1"/>
    </source>
</evidence>
<dbReference type="InterPro" id="IPR013087">
    <property type="entry name" value="Znf_C2H2_type"/>
</dbReference>
<evidence type="ECO:0000259" key="3">
    <source>
        <dbReference type="PROSITE" id="PS50157"/>
    </source>
</evidence>
<dbReference type="PROSITE" id="PS00028">
    <property type="entry name" value="ZINC_FINGER_C2H2_1"/>
    <property type="match status" value="1"/>
</dbReference>
<feature type="compositionally biased region" description="Pro residues" evidence="2">
    <location>
        <begin position="303"/>
        <end position="317"/>
    </location>
</feature>
<accession>A0A0C3PZS4</accession>
<evidence type="ECO:0000256" key="2">
    <source>
        <dbReference type="SAM" id="MobiDB-lite"/>
    </source>
</evidence>